<dbReference type="RefSeq" id="WP_055272099.1">
    <property type="nucleotide sequence ID" value="NZ_CZAJ01000001.1"/>
</dbReference>
<evidence type="ECO:0008006" key="4">
    <source>
        <dbReference type="Google" id="ProtNLM"/>
    </source>
</evidence>
<protein>
    <recommendedName>
        <fullName evidence="4">DUF4393 domain-containing protein</fullName>
    </recommendedName>
</protein>
<name>A0A174FZJ8_9FIRM</name>
<sequence length="264" mass="30097">MEKHKLKDFIDATKEEAGNVAVEEVLPAVVKEAGGFIVSEGVGMLASEIVGAVVPVANNIRLSYKQNRLERNVVEALQIVQRNQDELENKIVKLQQSNLEYQRQITEALLDNIVEEPQEAMVKYNVNGYVNLLKSDNTNLDIVLMFFKTLSQLSDLDIRVLKSYSYLGNDGENILDICKDIHVDFEQLRFIREKLERFGLLQSKNEEINDNNLKEIVKYLQNLEKERKKSKPGSVKIPKLKKVSGSDSYKITPLGRQYLTLIEA</sequence>
<proteinExistence type="predicted"/>
<evidence type="ECO:0000313" key="3">
    <source>
        <dbReference type="Proteomes" id="UP000095602"/>
    </source>
</evidence>
<gene>
    <name evidence="2" type="ORF">ERS852497_00004</name>
</gene>
<organism evidence="2 3">
    <name type="scientific">Agathobacter rectalis</name>
    <dbReference type="NCBI Taxonomy" id="39491"/>
    <lineage>
        <taxon>Bacteria</taxon>
        <taxon>Bacillati</taxon>
        <taxon>Bacillota</taxon>
        <taxon>Clostridia</taxon>
        <taxon>Lachnospirales</taxon>
        <taxon>Lachnospiraceae</taxon>
        <taxon>Agathobacter</taxon>
    </lineage>
</organism>
<feature type="coiled-coil region" evidence="1">
    <location>
        <begin position="77"/>
        <end position="104"/>
    </location>
</feature>
<keyword evidence="1" id="KW-0175">Coiled coil</keyword>
<evidence type="ECO:0000256" key="1">
    <source>
        <dbReference type="SAM" id="Coils"/>
    </source>
</evidence>
<dbReference type="AlphaFoldDB" id="A0A174FZJ8"/>
<reference evidence="2 3" key="1">
    <citation type="submission" date="2015-09" db="EMBL/GenBank/DDBJ databases">
        <authorList>
            <consortium name="Pathogen Informatics"/>
        </authorList>
    </citation>
    <scope>NUCLEOTIDE SEQUENCE [LARGE SCALE GENOMIC DNA]</scope>
    <source>
        <strain evidence="2 3">2789STDY5834884</strain>
    </source>
</reference>
<dbReference type="EMBL" id="CZAJ01000001">
    <property type="protein sequence ID" value="CUO54348.1"/>
    <property type="molecule type" value="Genomic_DNA"/>
</dbReference>
<dbReference type="Proteomes" id="UP000095602">
    <property type="component" value="Unassembled WGS sequence"/>
</dbReference>
<evidence type="ECO:0000313" key="2">
    <source>
        <dbReference type="EMBL" id="CUO54348.1"/>
    </source>
</evidence>
<accession>A0A174FZJ8</accession>